<evidence type="ECO:0000313" key="6">
    <source>
        <dbReference type="EMBL" id="TFK85908.1"/>
    </source>
</evidence>
<name>A0A5C3PB98_9APHY</name>
<comment type="subcellular location">
    <subcellularLocation>
        <location evidence="5">Endoplasmic reticulum membrane</location>
        <topology evidence="5">Multi-pass membrane protein</topology>
    </subcellularLocation>
    <subcellularLocation>
        <location evidence="1">Membrane</location>
        <topology evidence="1">Multi-pass membrane protein</topology>
    </subcellularLocation>
</comment>
<evidence type="ECO:0000256" key="2">
    <source>
        <dbReference type="ARBA" id="ARBA00022692"/>
    </source>
</evidence>
<evidence type="ECO:0000313" key="7">
    <source>
        <dbReference type="Proteomes" id="UP000308197"/>
    </source>
</evidence>
<comment type="catalytic activity">
    <reaction evidence="5">
        <text>[protein]-C-terminal S-[(2E,6E)-farnesyl]-L-cysteine + S-adenosyl-L-methionine = [protein]-C-terminal S-[(2E,6E)-farnesyl]-L-cysteine methyl ester + S-adenosyl-L-homocysteine</text>
        <dbReference type="Rhea" id="RHEA:21672"/>
        <dbReference type="Rhea" id="RHEA-COMP:12125"/>
        <dbReference type="Rhea" id="RHEA-COMP:12126"/>
        <dbReference type="ChEBI" id="CHEBI:57856"/>
        <dbReference type="ChEBI" id="CHEBI:59789"/>
        <dbReference type="ChEBI" id="CHEBI:90510"/>
        <dbReference type="ChEBI" id="CHEBI:90511"/>
        <dbReference type="EC" id="2.1.1.100"/>
    </reaction>
</comment>
<dbReference type="PANTHER" id="PTHR12714">
    <property type="entry name" value="PROTEIN-S ISOPRENYLCYSTEINE O-METHYLTRANSFERASE"/>
    <property type="match status" value="1"/>
</dbReference>
<dbReference type="GO" id="GO:0004671">
    <property type="term" value="F:protein C-terminal S-isoprenylcysteine carboxyl O-methyltransferase activity"/>
    <property type="evidence" value="ECO:0007669"/>
    <property type="project" value="UniProtKB-EC"/>
</dbReference>
<keyword evidence="5" id="KW-0256">Endoplasmic reticulum</keyword>
<dbReference type="Proteomes" id="UP000308197">
    <property type="component" value="Unassembled WGS sequence"/>
</dbReference>
<dbReference type="EMBL" id="ML211226">
    <property type="protein sequence ID" value="TFK85908.1"/>
    <property type="molecule type" value="Genomic_DNA"/>
</dbReference>
<dbReference type="Gene3D" id="1.20.120.1630">
    <property type="match status" value="1"/>
</dbReference>
<comment type="similarity">
    <text evidence="5">Belongs to the class VI-like SAM-binding methyltransferase superfamily. Isoprenylcysteine carboxyl methyltransferase family.</text>
</comment>
<dbReference type="GO" id="GO:0032259">
    <property type="term" value="P:methylation"/>
    <property type="evidence" value="ECO:0007669"/>
    <property type="project" value="UniProtKB-KW"/>
</dbReference>
<accession>A0A5C3PB98</accession>
<evidence type="ECO:0000256" key="3">
    <source>
        <dbReference type="ARBA" id="ARBA00022989"/>
    </source>
</evidence>
<keyword evidence="4 5" id="KW-0472">Membrane</keyword>
<keyword evidence="7" id="KW-1185">Reference proteome</keyword>
<sequence>METKPIFLAILVVLSFKGVYNAPRAPPRPEEQRKYGKEDLIERLLQLGIPTCQIMVVSLAVCETAVLLASAHPGALSDAVLSLLVYSPRACIASVALTPAFLVGWGMCVLGALLRMHCYRILGPQYTFERSVIREHQLVTSGPYAVVRHPAYTGFEAFHVGLLVVQLGKGSWVWECGVLDSWAGRAIVAGWVLYVYKLVVAVFRRCAAEDEMLRTEFGEKWVRWSRKTTARLVPGVY</sequence>
<dbReference type="AlphaFoldDB" id="A0A5C3PB98"/>
<keyword evidence="3 5" id="KW-1133">Transmembrane helix</keyword>
<keyword evidence="2 5" id="KW-0812">Transmembrane</keyword>
<keyword evidence="5" id="KW-0949">S-adenosyl-L-methionine</keyword>
<evidence type="ECO:0000256" key="5">
    <source>
        <dbReference type="RuleBase" id="RU362022"/>
    </source>
</evidence>
<feature type="transmembrane region" description="Helical" evidence="5">
    <location>
        <begin position="92"/>
        <end position="114"/>
    </location>
</feature>
<proteinExistence type="inferred from homology"/>
<keyword evidence="5" id="KW-0489">Methyltransferase</keyword>
<gene>
    <name evidence="6" type="ORF">K466DRAFT_653999</name>
</gene>
<protein>
    <recommendedName>
        <fullName evidence="5">Protein-S-isoprenylcysteine O-methyltransferase</fullName>
        <ecNumber evidence="5">2.1.1.100</ecNumber>
    </recommendedName>
</protein>
<dbReference type="PANTHER" id="PTHR12714:SF9">
    <property type="entry name" value="PROTEIN-S-ISOPRENYLCYSTEINE O-METHYLTRANSFERASE"/>
    <property type="match status" value="1"/>
</dbReference>
<dbReference type="EC" id="2.1.1.100" evidence="5"/>
<dbReference type="GO" id="GO:0005789">
    <property type="term" value="C:endoplasmic reticulum membrane"/>
    <property type="evidence" value="ECO:0007669"/>
    <property type="project" value="UniProtKB-SubCell"/>
</dbReference>
<dbReference type="Pfam" id="PF04140">
    <property type="entry name" value="ICMT"/>
    <property type="match status" value="1"/>
</dbReference>
<comment type="caution">
    <text evidence="5">Lacks conserved residue(s) required for the propagation of feature annotation.</text>
</comment>
<keyword evidence="5" id="KW-0808">Transferase</keyword>
<organism evidence="6 7">
    <name type="scientific">Polyporus arcularius HHB13444</name>
    <dbReference type="NCBI Taxonomy" id="1314778"/>
    <lineage>
        <taxon>Eukaryota</taxon>
        <taxon>Fungi</taxon>
        <taxon>Dikarya</taxon>
        <taxon>Basidiomycota</taxon>
        <taxon>Agaricomycotina</taxon>
        <taxon>Agaricomycetes</taxon>
        <taxon>Polyporales</taxon>
        <taxon>Polyporaceae</taxon>
        <taxon>Polyporus</taxon>
    </lineage>
</organism>
<dbReference type="InterPro" id="IPR007269">
    <property type="entry name" value="ICMT_MeTrfase"/>
</dbReference>
<evidence type="ECO:0000256" key="4">
    <source>
        <dbReference type="ARBA" id="ARBA00023136"/>
    </source>
</evidence>
<feature type="transmembrane region" description="Helical" evidence="5">
    <location>
        <begin position="44"/>
        <end position="72"/>
    </location>
</feature>
<evidence type="ECO:0000256" key="1">
    <source>
        <dbReference type="ARBA" id="ARBA00004141"/>
    </source>
</evidence>
<dbReference type="InParanoid" id="A0A5C3PB98"/>
<reference evidence="6 7" key="1">
    <citation type="journal article" date="2019" name="Nat. Ecol. Evol.">
        <title>Megaphylogeny resolves global patterns of mushroom evolution.</title>
        <authorList>
            <person name="Varga T."/>
            <person name="Krizsan K."/>
            <person name="Foldi C."/>
            <person name="Dima B."/>
            <person name="Sanchez-Garcia M."/>
            <person name="Sanchez-Ramirez S."/>
            <person name="Szollosi G.J."/>
            <person name="Szarkandi J.G."/>
            <person name="Papp V."/>
            <person name="Albert L."/>
            <person name="Andreopoulos W."/>
            <person name="Angelini C."/>
            <person name="Antonin V."/>
            <person name="Barry K.W."/>
            <person name="Bougher N.L."/>
            <person name="Buchanan P."/>
            <person name="Buyck B."/>
            <person name="Bense V."/>
            <person name="Catcheside P."/>
            <person name="Chovatia M."/>
            <person name="Cooper J."/>
            <person name="Damon W."/>
            <person name="Desjardin D."/>
            <person name="Finy P."/>
            <person name="Geml J."/>
            <person name="Haridas S."/>
            <person name="Hughes K."/>
            <person name="Justo A."/>
            <person name="Karasinski D."/>
            <person name="Kautmanova I."/>
            <person name="Kiss B."/>
            <person name="Kocsube S."/>
            <person name="Kotiranta H."/>
            <person name="LaButti K.M."/>
            <person name="Lechner B.E."/>
            <person name="Liimatainen K."/>
            <person name="Lipzen A."/>
            <person name="Lukacs Z."/>
            <person name="Mihaltcheva S."/>
            <person name="Morgado L.N."/>
            <person name="Niskanen T."/>
            <person name="Noordeloos M.E."/>
            <person name="Ohm R.A."/>
            <person name="Ortiz-Santana B."/>
            <person name="Ovrebo C."/>
            <person name="Racz N."/>
            <person name="Riley R."/>
            <person name="Savchenko A."/>
            <person name="Shiryaev A."/>
            <person name="Soop K."/>
            <person name="Spirin V."/>
            <person name="Szebenyi C."/>
            <person name="Tomsovsky M."/>
            <person name="Tulloss R.E."/>
            <person name="Uehling J."/>
            <person name="Grigoriev I.V."/>
            <person name="Vagvolgyi C."/>
            <person name="Papp T."/>
            <person name="Martin F.M."/>
            <person name="Miettinen O."/>
            <person name="Hibbett D.S."/>
            <person name="Nagy L.G."/>
        </authorList>
    </citation>
    <scope>NUCLEOTIDE SEQUENCE [LARGE SCALE GENOMIC DNA]</scope>
    <source>
        <strain evidence="6 7">HHB13444</strain>
    </source>
</reference>